<dbReference type="PROSITE" id="PS50071">
    <property type="entry name" value="HOMEOBOX_2"/>
    <property type="match status" value="1"/>
</dbReference>
<evidence type="ECO:0000313" key="12">
    <source>
        <dbReference type="Xenbase" id="XB-GENE-22065713"/>
    </source>
</evidence>
<dbReference type="CDD" id="cd00086">
    <property type="entry name" value="homeodomain"/>
    <property type="match status" value="1"/>
</dbReference>
<comment type="subcellular location">
    <subcellularLocation>
        <location evidence="1 5 6">Nucleus</location>
    </subcellularLocation>
</comment>
<dbReference type="SMART" id="SM00389">
    <property type="entry name" value="HOX"/>
    <property type="match status" value="1"/>
</dbReference>
<evidence type="ECO:0000256" key="4">
    <source>
        <dbReference type="ARBA" id="ARBA00023242"/>
    </source>
</evidence>
<dbReference type="RefSeq" id="XP_002941810.1">
    <property type="nucleotide sequence ID" value="XM_002941764.5"/>
</dbReference>
<dbReference type="Gene3D" id="1.10.10.60">
    <property type="entry name" value="Homeodomain-like"/>
    <property type="match status" value="1"/>
</dbReference>
<evidence type="ECO:0000256" key="2">
    <source>
        <dbReference type="ARBA" id="ARBA00023125"/>
    </source>
</evidence>
<gene>
    <name evidence="12" type="primary">duxa</name>
    <name evidence="9 11" type="synonym">homeobox100496651-provisional</name>
    <name evidence="12" type="synonym">LOC100496651</name>
</gene>
<dbReference type="GeneTree" id="ENSGT00940000154537"/>
<dbReference type="Xenbase" id="XB-GENE-22065713">
    <property type="gene designation" value="duxa"/>
</dbReference>
<evidence type="ECO:0000256" key="6">
    <source>
        <dbReference type="RuleBase" id="RU000682"/>
    </source>
</evidence>
<evidence type="ECO:0000313" key="10">
    <source>
        <dbReference type="Proteomes" id="UP000008143"/>
    </source>
</evidence>
<dbReference type="InterPro" id="IPR017970">
    <property type="entry name" value="Homeobox_CS"/>
</dbReference>
<accession>A0A6I8S867</accession>
<dbReference type="PROSITE" id="PS00027">
    <property type="entry name" value="HOMEOBOX_1"/>
    <property type="match status" value="1"/>
</dbReference>
<evidence type="ECO:0000256" key="3">
    <source>
        <dbReference type="ARBA" id="ARBA00023155"/>
    </source>
</evidence>
<feature type="compositionally biased region" description="Basic and acidic residues" evidence="7">
    <location>
        <begin position="1"/>
        <end position="15"/>
    </location>
</feature>
<reference evidence="9" key="2">
    <citation type="submission" date="2020-05" db="UniProtKB">
        <authorList>
            <consortium name="Ensembl"/>
        </authorList>
    </citation>
    <scope>IDENTIFICATION</scope>
</reference>
<dbReference type="InterPro" id="IPR009057">
    <property type="entry name" value="Homeodomain-like_sf"/>
</dbReference>
<dbReference type="OrthoDB" id="6159439at2759"/>
<organism evidence="9">
    <name type="scientific">Xenopus tropicalis</name>
    <name type="common">Western clawed frog</name>
    <name type="synonym">Silurana tropicalis</name>
    <dbReference type="NCBI Taxonomy" id="8364"/>
    <lineage>
        <taxon>Eukaryota</taxon>
        <taxon>Metazoa</taxon>
        <taxon>Chordata</taxon>
        <taxon>Craniata</taxon>
        <taxon>Vertebrata</taxon>
        <taxon>Euteleostomi</taxon>
        <taxon>Amphibia</taxon>
        <taxon>Batrachia</taxon>
        <taxon>Anura</taxon>
        <taxon>Pipoidea</taxon>
        <taxon>Pipidae</taxon>
        <taxon>Xenopodinae</taxon>
        <taxon>Xenopus</taxon>
        <taxon>Silurana</taxon>
    </lineage>
</organism>
<dbReference type="AGR" id="Xenbase:XB-GENE-22065713"/>
<sequence length="255" mass="29558">MDVGREKIQDNDTQERGSFNRLHGKTRRRRTVYSQTHLDLLLSTFNKDPYPGITVRERLSQITGIHESRIQVWFQNRRARKNKKSVQERENVHSTNEWHQCNTIFKTNTTSQAEWISKNNGHYEKQEFGFGDYSDTSYAYTCSSKPNALGLPLPLQWSKPVPAPLNHLSSVYPPILSDSRTQQCQVFIQHISRPSASFLHSKDYVQKSVFVSPAESVSYGMMQEWSLEQMLEEFQPCWTEVADDLIGDKNCHSVQ</sequence>
<evidence type="ECO:0000313" key="9">
    <source>
        <dbReference type="Ensembl" id="ENSXETP00000091030"/>
    </source>
</evidence>
<keyword evidence="10" id="KW-1185">Reference proteome</keyword>
<feature type="DNA-binding region" description="Homeobox" evidence="5">
    <location>
        <begin position="26"/>
        <end position="85"/>
    </location>
</feature>
<dbReference type="CTD" id="503835"/>
<reference evidence="9" key="1">
    <citation type="journal article" date="2010" name="Science">
        <title>The genome of the Western clawed frog Xenopus tropicalis.</title>
        <authorList>
            <person name="Hellsten U."/>
            <person name="Harland R.M."/>
            <person name="Gilchrist M.J."/>
            <person name="Hendrix D."/>
            <person name="Jurka J."/>
            <person name="Kapitonov V."/>
            <person name="Ovcharenko I."/>
            <person name="Putnam N.H."/>
            <person name="Shu S."/>
            <person name="Taher L."/>
            <person name="Blitz I.L."/>
            <person name="Blumberg B."/>
            <person name="Dichmann D.S."/>
            <person name="Dubchak I."/>
            <person name="Amaya E."/>
            <person name="Detter J.C."/>
            <person name="Fletcher R."/>
            <person name="Gerhard D.S."/>
            <person name="Goodstein D."/>
            <person name="Graves T."/>
            <person name="Grigoriev I.V."/>
            <person name="Grimwood J."/>
            <person name="Kawashima T."/>
            <person name="Lindquist E."/>
            <person name="Lucas S.M."/>
            <person name="Mead P.E."/>
            <person name="Mitros T."/>
            <person name="Ogino H."/>
            <person name="Ohta Y."/>
            <person name="Poliakov A.V."/>
            <person name="Pollet N."/>
            <person name="Robert J."/>
            <person name="Salamov A."/>
            <person name="Sater A.K."/>
            <person name="Schmutz J."/>
            <person name="Terry A."/>
            <person name="Vize P.D."/>
            <person name="Warren W.C."/>
            <person name="Wells D."/>
            <person name="Wills A."/>
            <person name="Wilson R.K."/>
            <person name="Zimmerman L.B."/>
            <person name="Zorn A.M."/>
            <person name="Grainger R."/>
            <person name="Grammer T."/>
            <person name="Khokha M.K."/>
            <person name="Richardson P.M."/>
            <person name="Rokhsar D.S."/>
        </authorList>
    </citation>
    <scope>NUCLEOTIDE SEQUENCE [LARGE SCALE GENOMIC DNA]</scope>
    <source>
        <strain evidence="9">Nigerian</strain>
    </source>
</reference>
<dbReference type="GO" id="GO:0005634">
    <property type="term" value="C:nucleus"/>
    <property type="evidence" value="ECO:0000318"/>
    <property type="project" value="GO_Central"/>
</dbReference>
<keyword evidence="2 5" id="KW-0238">DNA-binding</keyword>
<keyword evidence="4 5" id="KW-0539">Nucleus</keyword>
<dbReference type="GO" id="GO:0000977">
    <property type="term" value="F:RNA polymerase II transcription regulatory region sequence-specific DNA binding"/>
    <property type="evidence" value="ECO:0000318"/>
    <property type="project" value="GO_Central"/>
</dbReference>
<dbReference type="Bgee" id="ENSXETG00000038582">
    <property type="expression patterns" value="Expressed in gastrula and 1 other cell type or tissue"/>
</dbReference>
<protein>
    <submittedName>
        <fullName evidence="11">Homeobox protein prophet of Pit-1</fullName>
    </submittedName>
    <submittedName>
        <fullName evidence="9">Pituitary homeobox 3-like [provisional]</fullName>
    </submittedName>
</protein>
<feature type="domain" description="Homeobox" evidence="8">
    <location>
        <begin position="24"/>
        <end position="84"/>
    </location>
</feature>
<dbReference type="PANTHER" id="PTHR46123:SF9">
    <property type="entry name" value="HOMEOBOX PROTEIN PROPHET OF PIT-1"/>
    <property type="match status" value="1"/>
</dbReference>
<feature type="region of interest" description="Disordered" evidence="7">
    <location>
        <begin position="1"/>
        <end position="28"/>
    </location>
</feature>
<evidence type="ECO:0000256" key="5">
    <source>
        <dbReference type="PROSITE-ProRule" id="PRU00108"/>
    </source>
</evidence>
<dbReference type="GO" id="GO:0000981">
    <property type="term" value="F:DNA-binding transcription factor activity, RNA polymerase II-specific"/>
    <property type="evidence" value="ECO:0000318"/>
    <property type="project" value="GO_Central"/>
</dbReference>
<dbReference type="KEGG" id="xtr:100496651"/>
<name>A0A6I8S867_XENTR</name>
<dbReference type="InterPro" id="IPR001356">
    <property type="entry name" value="HD"/>
</dbReference>
<reference evidence="11" key="3">
    <citation type="submission" date="2025-04" db="UniProtKB">
        <authorList>
            <consortium name="RefSeq"/>
        </authorList>
    </citation>
    <scope>IDENTIFICATION</scope>
    <source>
        <strain evidence="11">Nigerian</strain>
        <tissue evidence="11">Liver and blood</tissue>
    </source>
</reference>
<dbReference type="OMA" id="EEFQPCW"/>
<dbReference type="Pfam" id="PF00046">
    <property type="entry name" value="Homeodomain"/>
    <property type="match status" value="1"/>
</dbReference>
<dbReference type="GO" id="GO:0006357">
    <property type="term" value="P:regulation of transcription by RNA polymerase II"/>
    <property type="evidence" value="ECO:0000318"/>
    <property type="project" value="GO_Central"/>
</dbReference>
<dbReference type="GeneID" id="100496651"/>
<dbReference type="PANTHER" id="PTHR46123">
    <property type="entry name" value="MIX-TYPE HOMEOBOX GENE 1-RELATED"/>
    <property type="match status" value="1"/>
</dbReference>
<dbReference type="AlphaFoldDB" id="A0A6I8S867"/>
<evidence type="ECO:0000259" key="8">
    <source>
        <dbReference type="PROSITE" id="PS50071"/>
    </source>
</evidence>
<dbReference type="Proteomes" id="UP000008143">
    <property type="component" value="Chromosome 7"/>
</dbReference>
<evidence type="ECO:0000256" key="7">
    <source>
        <dbReference type="SAM" id="MobiDB-lite"/>
    </source>
</evidence>
<evidence type="ECO:0000313" key="11">
    <source>
        <dbReference type="RefSeq" id="XP_002941810.1"/>
    </source>
</evidence>
<dbReference type="SUPFAM" id="SSF46689">
    <property type="entry name" value="Homeodomain-like"/>
    <property type="match status" value="1"/>
</dbReference>
<keyword evidence="3 5" id="KW-0371">Homeobox</keyword>
<dbReference type="InterPro" id="IPR051306">
    <property type="entry name" value="Homeobox_regulator"/>
</dbReference>
<dbReference type="Ensembl" id="ENSXETT00000099261">
    <property type="protein sequence ID" value="ENSXETP00000091030"/>
    <property type="gene ID" value="ENSXETG00000038582"/>
</dbReference>
<evidence type="ECO:0000256" key="1">
    <source>
        <dbReference type="ARBA" id="ARBA00004123"/>
    </source>
</evidence>
<proteinExistence type="predicted"/>